<reference evidence="3" key="1">
    <citation type="submission" date="2016-11" db="UniProtKB">
        <authorList>
            <consortium name="WormBaseParasite"/>
        </authorList>
    </citation>
    <scope>IDENTIFICATION</scope>
</reference>
<evidence type="ECO:0000313" key="3">
    <source>
        <dbReference type="WBParaSite" id="Hba_02561"/>
    </source>
</evidence>
<protein>
    <submittedName>
        <fullName evidence="3">CTNNB1_binding domain-containing protein</fullName>
    </submittedName>
</protein>
<dbReference type="WBParaSite" id="Hba_02561">
    <property type="protein sequence ID" value="Hba_02561"/>
    <property type="gene ID" value="Hba_02561"/>
</dbReference>
<dbReference type="AlphaFoldDB" id="A0A1I7WCY3"/>
<sequence>MKKKPYSNSWLNFGENEGDMEPKEGADEGGNNDEMPSASGSN</sequence>
<feature type="compositionally biased region" description="Polar residues" evidence="1">
    <location>
        <begin position="1"/>
        <end position="11"/>
    </location>
</feature>
<keyword evidence="2" id="KW-1185">Reference proteome</keyword>
<organism evidence="2 3">
    <name type="scientific">Heterorhabditis bacteriophora</name>
    <name type="common">Entomopathogenic nematode worm</name>
    <dbReference type="NCBI Taxonomy" id="37862"/>
    <lineage>
        <taxon>Eukaryota</taxon>
        <taxon>Metazoa</taxon>
        <taxon>Ecdysozoa</taxon>
        <taxon>Nematoda</taxon>
        <taxon>Chromadorea</taxon>
        <taxon>Rhabditida</taxon>
        <taxon>Rhabditina</taxon>
        <taxon>Rhabditomorpha</taxon>
        <taxon>Strongyloidea</taxon>
        <taxon>Heterorhabditidae</taxon>
        <taxon>Heterorhabditis</taxon>
    </lineage>
</organism>
<accession>A0A1I7WCY3</accession>
<evidence type="ECO:0000256" key="1">
    <source>
        <dbReference type="SAM" id="MobiDB-lite"/>
    </source>
</evidence>
<dbReference type="Proteomes" id="UP000095283">
    <property type="component" value="Unplaced"/>
</dbReference>
<proteinExistence type="predicted"/>
<feature type="region of interest" description="Disordered" evidence="1">
    <location>
        <begin position="1"/>
        <end position="42"/>
    </location>
</feature>
<evidence type="ECO:0000313" key="2">
    <source>
        <dbReference type="Proteomes" id="UP000095283"/>
    </source>
</evidence>
<name>A0A1I7WCY3_HETBA</name>